<feature type="transmembrane region" description="Helical" evidence="5">
    <location>
        <begin position="710"/>
        <end position="730"/>
    </location>
</feature>
<evidence type="ECO:0000256" key="2">
    <source>
        <dbReference type="ARBA" id="ARBA00022692"/>
    </source>
</evidence>
<keyword evidence="5" id="KW-0653">Protein transport</keyword>
<keyword evidence="4 5" id="KW-0472">Membrane</keyword>
<comment type="caution">
    <text evidence="5">Lacks conserved residue(s) required for the propagation of feature annotation.</text>
</comment>
<keyword evidence="5" id="KW-0813">Transport</keyword>
<sequence length="781" mass="84451">MSSAVDEDTVRAINTGRETIGDLLSSAQTHLQKIFIVFVIGFLGSFYALRLYIWDFLEATAKAQMDADLAGTTEIITRTPFEVILLQAKIGVIVGIIISIPAVIYYAREPLKERGFESAVPISKLHIAGFVFTSLSLFCVGIVYAYGVFFPYAFEFLASNADSAGVKPSFGITEFTEFMALLTISFGLAAQLPLFMGALSYSEIVPYETFRDKWRHAIVAITVFGAFFSPPDPFTLIMWAIPLVVLYVFSLGLAKMLANMRRKGAAEAVAGTNLVKQRALQFGGAVGIVWLATAAFLWLDGFEFLEDELYPVLPESLQPGGPTALETMAAEYGAFGEVIAGLLVALAVGFLVLLVYTVKVLQSPVHPRIDQIRTGDPEEIDLDILDADAIEAVPPQAFLAMEEEEALEHARQAMFDNDRDKAQAILDRYDTLHADDGDGEGDAAGATAAATAEAGGGDGGEAGEESGGAFSSTAAGILDSFTEEETTEEDIGGYAYDLAFIFQSLTSKMFRIVGVFMLVMGGTFMWLYSGGLGWVLEQFVENVPRELLIQLAELNDTDVSADPDLQELIQAGDFVIALHPVEVLIFEVKVSLLAAIVAILPMVLYYSWPAMKERGLVRGDRRLFIVWGGSLLAGFAFGTYLGFFWIAPAVISYLIADAINAGMIISYRIKHFFWMVIFTTIGIGFLMNIIVTMALFHVGGIVSYRTMLKGWRVVVIAVFTFAALASPSGILTMLVLAFPIAFTYLLGLAILYVFTAGGRLGGGSGGGGDPVPEPETDAVAE</sequence>
<dbReference type="PANTHER" id="PTHR30371:SF0">
    <property type="entry name" value="SEC-INDEPENDENT PROTEIN TRANSLOCASE PROTEIN TATC, CHLOROPLASTIC-RELATED"/>
    <property type="match status" value="1"/>
</dbReference>
<feature type="transmembrane region" description="Helical" evidence="5">
    <location>
        <begin position="736"/>
        <end position="754"/>
    </location>
</feature>
<dbReference type="RefSeq" id="WP_338007211.1">
    <property type="nucleotide sequence ID" value="NZ_JAOPKB010000002.1"/>
</dbReference>
<feature type="transmembrane region" description="Helical" evidence="5">
    <location>
        <begin position="236"/>
        <end position="258"/>
    </location>
</feature>
<keyword evidence="8" id="KW-1185">Reference proteome</keyword>
<gene>
    <name evidence="5" type="primary">tatC</name>
    <name evidence="7" type="ORF">OB955_05415</name>
</gene>
<comment type="subcellular location">
    <subcellularLocation>
        <location evidence="5">Cell membrane</location>
        <topology evidence="5">Multi-pass membrane protein</topology>
    </subcellularLocation>
    <subcellularLocation>
        <location evidence="1">Membrane</location>
        <topology evidence="1">Multi-pass membrane protein</topology>
    </subcellularLocation>
</comment>
<dbReference type="HAMAP" id="MF_00902">
    <property type="entry name" value="TatC"/>
    <property type="match status" value="1"/>
</dbReference>
<dbReference type="PANTHER" id="PTHR30371">
    <property type="entry name" value="SEC-INDEPENDENT PROTEIN TRANSLOCASE PROTEIN TATC"/>
    <property type="match status" value="1"/>
</dbReference>
<feature type="transmembrane region" description="Helical" evidence="5">
    <location>
        <begin position="214"/>
        <end position="230"/>
    </location>
</feature>
<evidence type="ECO:0000313" key="7">
    <source>
        <dbReference type="EMBL" id="MCU4972171.1"/>
    </source>
</evidence>
<feature type="transmembrane region" description="Helical" evidence="5">
    <location>
        <begin position="127"/>
        <end position="149"/>
    </location>
</feature>
<evidence type="ECO:0000256" key="1">
    <source>
        <dbReference type="ARBA" id="ARBA00004141"/>
    </source>
</evidence>
<evidence type="ECO:0000256" key="6">
    <source>
        <dbReference type="SAM" id="MobiDB-lite"/>
    </source>
</evidence>
<keyword evidence="2 5" id="KW-0812">Transmembrane</keyword>
<comment type="subunit">
    <text evidence="5">Forms a complex with TatA.</text>
</comment>
<keyword evidence="5" id="KW-1003">Cell membrane</keyword>
<evidence type="ECO:0000256" key="5">
    <source>
        <dbReference type="HAMAP-Rule" id="MF_00902"/>
    </source>
</evidence>
<feature type="transmembrane region" description="Helical" evidence="5">
    <location>
        <begin position="279"/>
        <end position="299"/>
    </location>
</feature>
<dbReference type="PRINTS" id="PR01840">
    <property type="entry name" value="TATCFAMILY"/>
</dbReference>
<reference evidence="7 8" key="1">
    <citation type="submission" date="2022-09" db="EMBL/GenBank/DDBJ databases">
        <title>Enrichment on poylsaccharides allowed isolation of novel metabolic and taxonomic groups of Haloarchaea.</title>
        <authorList>
            <person name="Sorokin D.Y."/>
            <person name="Elcheninov A.G."/>
            <person name="Khizhniak T.V."/>
            <person name="Kolganova T.V."/>
            <person name="Kublanov I.V."/>
        </authorList>
    </citation>
    <scope>NUCLEOTIDE SEQUENCE [LARGE SCALE GENOMIC DNA]</scope>
    <source>
        <strain evidence="7 8">AArc-m2/3/4</strain>
    </source>
</reference>
<feature type="transmembrane region" description="Helical" evidence="5">
    <location>
        <begin position="509"/>
        <end position="528"/>
    </location>
</feature>
<organism evidence="7 8">
    <name type="scientific">Natronoglomus mannanivorans</name>
    <dbReference type="NCBI Taxonomy" id="2979990"/>
    <lineage>
        <taxon>Archaea</taxon>
        <taxon>Methanobacteriati</taxon>
        <taxon>Methanobacteriota</taxon>
        <taxon>Stenosarchaea group</taxon>
        <taxon>Halobacteria</taxon>
        <taxon>Halobacteriales</taxon>
        <taxon>Natrialbaceae</taxon>
        <taxon>Natronoglomus</taxon>
    </lineage>
</organism>
<comment type="caution">
    <text evidence="7">The sequence shown here is derived from an EMBL/GenBank/DDBJ whole genome shotgun (WGS) entry which is preliminary data.</text>
</comment>
<dbReference type="EMBL" id="JAOPKB010000002">
    <property type="protein sequence ID" value="MCU4972171.1"/>
    <property type="molecule type" value="Genomic_DNA"/>
</dbReference>
<protein>
    <recommendedName>
        <fullName evidence="5">Sec-independent protein translocase protein TatC</fullName>
    </recommendedName>
</protein>
<feature type="region of interest" description="Disordered" evidence="6">
    <location>
        <begin position="436"/>
        <end position="469"/>
    </location>
</feature>
<proteinExistence type="inferred from homology"/>
<evidence type="ECO:0000256" key="4">
    <source>
        <dbReference type="ARBA" id="ARBA00023136"/>
    </source>
</evidence>
<evidence type="ECO:0000313" key="8">
    <source>
        <dbReference type="Proteomes" id="UP001320972"/>
    </source>
</evidence>
<accession>A0ABT2QBB9</accession>
<keyword evidence="5" id="KW-0811">Translocation</keyword>
<feature type="transmembrane region" description="Helical" evidence="5">
    <location>
        <begin position="623"/>
        <end position="651"/>
    </location>
</feature>
<feature type="transmembrane region" description="Helical" evidence="5">
    <location>
        <begin position="178"/>
        <end position="202"/>
    </location>
</feature>
<dbReference type="Pfam" id="PF00902">
    <property type="entry name" value="TatC"/>
    <property type="match status" value="2"/>
</dbReference>
<dbReference type="InterPro" id="IPR002033">
    <property type="entry name" value="TatC"/>
</dbReference>
<comment type="function">
    <text evidence="5">Part of the twin-arginine translocation (Tat) system that transports large folded proteins containing a characteristic twin-arginine motif in their signal peptide across membranes.</text>
</comment>
<evidence type="ECO:0000256" key="3">
    <source>
        <dbReference type="ARBA" id="ARBA00022989"/>
    </source>
</evidence>
<feature type="transmembrane region" description="Helical" evidence="5">
    <location>
        <begin position="590"/>
        <end position="611"/>
    </location>
</feature>
<feature type="transmembrane region" description="Helical" evidence="5">
    <location>
        <begin position="34"/>
        <end position="53"/>
    </location>
</feature>
<comment type="similarity">
    <text evidence="5">Belongs to the TatC family.</text>
</comment>
<feature type="transmembrane region" description="Helical" evidence="5">
    <location>
        <begin position="84"/>
        <end position="107"/>
    </location>
</feature>
<keyword evidence="3 5" id="KW-1133">Transmembrane helix</keyword>
<feature type="compositionally biased region" description="Low complexity" evidence="6">
    <location>
        <begin position="443"/>
        <end position="453"/>
    </location>
</feature>
<feature type="transmembrane region" description="Helical" evidence="5">
    <location>
        <begin position="671"/>
        <end position="698"/>
    </location>
</feature>
<name>A0ABT2QBB9_9EURY</name>
<dbReference type="Proteomes" id="UP001320972">
    <property type="component" value="Unassembled WGS sequence"/>
</dbReference>
<feature type="transmembrane region" description="Helical" evidence="5">
    <location>
        <begin position="338"/>
        <end position="358"/>
    </location>
</feature>